<dbReference type="PIRSF" id="PIRSF003128">
    <property type="entry name" value="RecN"/>
    <property type="match status" value="1"/>
</dbReference>
<accession>A0A9D5X7I7</accession>
<dbReference type="GO" id="GO:0043590">
    <property type="term" value="C:bacterial nucleoid"/>
    <property type="evidence" value="ECO:0007669"/>
    <property type="project" value="TreeGrafter"/>
</dbReference>
<comment type="function">
    <text evidence="1 9">May be involved in recombinational repair of damaged DNA.</text>
</comment>
<feature type="domain" description="RecF/RecN/SMC N-terminal" evidence="10">
    <location>
        <begin position="2"/>
        <end position="498"/>
    </location>
</feature>
<dbReference type="SUPFAM" id="SSF52540">
    <property type="entry name" value="P-loop containing nucleoside triphosphate hydrolases"/>
    <property type="match status" value="1"/>
</dbReference>
<proteinExistence type="inferred from homology"/>
<evidence type="ECO:0000256" key="7">
    <source>
        <dbReference type="ARBA" id="ARBA00023204"/>
    </source>
</evidence>
<evidence type="ECO:0000313" key="11">
    <source>
        <dbReference type="EMBL" id="MBF4802688.1"/>
    </source>
</evidence>
<evidence type="ECO:0000256" key="4">
    <source>
        <dbReference type="ARBA" id="ARBA00022741"/>
    </source>
</evidence>
<dbReference type="Proteomes" id="UP000787322">
    <property type="component" value="Unassembled WGS sequence"/>
</dbReference>
<sequence>MLDELRVQNVALIEDASLAPASGLTVLTGETGAGKTALLSSIKLLVGERADASAVREGTDALRVEARFFTSPEDQEGIVVSRKVSADGRGRVEIDGHMASVKELAGGIGTSIDLCGQHEHQRLLDVKNHVSMLDAWIGSDIQSCQTEYVEALHAYHAAVAELQRVIEVSQSSNAKIDEAAFLVQRIDEVSPKEGELEDLEEQLPRFEHAEALLQAAGGTHELLSGDEGVIDSLSDAVQMLQSASTFDASLGNYAESLSSALIEIEDVSSELRSYVGSLDFDEEALEEMQSRMARLQGLMRTYGPGMKDVFKKYQAAQNLLEVTRDTEKLVREAQTEVDRAKETLTVKAQALKKVRVAAAPKLCDAVTKQMSHLQMGSAQIELNFEDLPFEQWNKVGSTKIELMYKPSAQMTARPLRKIASGGEVSRVMLACKVVLGESDVCDTLVFDEVDAGVGGATAVALAEVLAQLAKTHQVIVVTHLPQVAVMASKQYVVSKTEEHNALPITSLTEVSGTQREEEIARMLSGSITEASLAHAHELLSEAR</sequence>
<evidence type="ECO:0000313" key="12">
    <source>
        <dbReference type="Proteomes" id="UP000787322"/>
    </source>
</evidence>
<dbReference type="InterPro" id="IPR004604">
    <property type="entry name" value="DNA_recomb/repair_RecN"/>
</dbReference>
<dbReference type="AlphaFoldDB" id="A0A9D5X7I7"/>
<evidence type="ECO:0000259" key="10">
    <source>
        <dbReference type="Pfam" id="PF02463"/>
    </source>
</evidence>
<reference evidence="11" key="1">
    <citation type="submission" date="2020-04" db="EMBL/GenBank/DDBJ databases">
        <title>Deep metagenomics examines the oral microbiome during advanced dental caries in children, revealing novel taxa and co-occurrences with host molecules.</title>
        <authorList>
            <person name="Baker J.L."/>
            <person name="Morton J.T."/>
            <person name="Dinis M."/>
            <person name="Alvarez R."/>
            <person name="Tran N.C."/>
            <person name="Knight R."/>
            <person name="Edlund A."/>
        </authorList>
    </citation>
    <scope>NUCLEOTIDE SEQUENCE</scope>
    <source>
        <strain evidence="11">JCVI_3_bin.11</strain>
    </source>
</reference>
<dbReference type="PANTHER" id="PTHR11059:SF0">
    <property type="entry name" value="DNA REPAIR PROTEIN RECN"/>
    <property type="match status" value="1"/>
</dbReference>
<keyword evidence="5 9" id="KW-0227">DNA damage</keyword>
<keyword evidence="6" id="KW-0067">ATP-binding</keyword>
<dbReference type="EMBL" id="JABZGU010000035">
    <property type="protein sequence ID" value="MBF4802688.1"/>
    <property type="molecule type" value="Genomic_DNA"/>
</dbReference>
<evidence type="ECO:0000256" key="9">
    <source>
        <dbReference type="PIRNR" id="PIRNR003128"/>
    </source>
</evidence>
<name>A0A9D5X7I7_9ACTN</name>
<gene>
    <name evidence="11" type="ORF">HXK24_02545</name>
</gene>
<comment type="similarity">
    <text evidence="2 9">Belongs to the RecN family.</text>
</comment>
<dbReference type="CDD" id="cd03241">
    <property type="entry name" value="ABC_RecN"/>
    <property type="match status" value="1"/>
</dbReference>
<dbReference type="InterPro" id="IPR027417">
    <property type="entry name" value="P-loop_NTPase"/>
</dbReference>
<evidence type="ECO:0000256" key="3">
    <source>
        <dbReference type="ARBA" id="ARBA00021315"/>
    </source>
</evidence>
<comment type="caution">
    <text evidence="11">The sequence shown here is derived from an EMBL/GenBank/DDBJ whole genome shotgun (WGS) entry which is preliminary data.</text>
</comment>
<dbReference type="GO" id="GO:0006281">
    <property type="term" value="P:DNA repair"/>
    <property type="evidence" value="ECO:0007669"/>
    <property type="project" value="UniProtKB-KW"/>
</dbReference>
<organism evidence="11 12">
    <name type="scientific">Lancefieldella parvula</name>
    <dbReference type="NCBI Taxonomy" id="1382"/>
    <lineage>
        <taxon>Bacteria</taxon>
        <taxon>Bacillati</taxon>
        <taxon>Actinomycetota</taxon>
        <taxon>Coriobacteriia</taxon>
        <taxon>Coriobacteriales</taxon>
        <taxon>Atopobiaceae</taxon>
        <taxon>Lancefieldella</taxon>
    </lineage>
</organism>
<keyword evidence="7 9" id="KW-0234">DNA repair</keyword>
<evidence type="ECO:0000256" key="1">
    <source>
        <dbReference type="ARBA" id="ARBA00003618"/>
    </source>
</evidence>
<dbReference type="Gene3D" id="3.40.50.300">
    <property type="entry name" value="P-loop containing nucleotide triphosphate hydrolases"/>
    <property type="match status" value="2"/>
</dbReference>
<evidence type="ECO:0000256" key="5">
    <source>
        <dbReference type="ARBA" id="ARBA00022763"/>
    </source>
</evidence>
<keyword evidence="4" id="KW-0547">Nucleotide-binding</keyword>
<dbReference type="GO" id="GO:0005524">
    <property type="term" value="F:ATP binding"/>
    <property type="evidence" value="ECO:0007669"/>
    <property type="project" value="UniProtKB-KW"/>
</dbReference>
<evidence type="ECO:0000256" key="8">
    <source>
        <dbReference type="ARBA" id="ARBA00033408"/>
    </source>
</evidence>
<dbReference type="GO" id="GO:0006310">
    <property type="term" value="P:DNA recombination"/>
    <property type="evidence" value="ECO:0007669"/>
    <property type="project" value="InterPro"/>
</dbReference>
<dbReference type="Pfam" id="PF02463">
    <property type="entry name" value="SMC_N"/>
    <property type="match status" value="1"/>
</dbReference>
<evidence type="ECO:0000256" key="2">
    <source>
        <dbReference type="ARBA" id="ARBA00009441"/>
    </source>
</evidence>
<dbReference type="InterPro" id="IPR003395">
    <property type="entry name" value="RecF/RecN/SMC_N"/>
</dbReference>
<dbReference type="PANTHER" id="PTHR11059">
    <property type="entry name" value="DNA REPAIR PROTEIN RECN"/>
    <property type="match status" value="1"/>
</dbReference>
<dbReference type="GO" id="GO:0009432">
    <property type="term" value="P:SOS response"/>
    <property type="evidence" value="ECO:0007669"/>
    <property type="project" value="TreeGrafter"/>
</dbReference>
<protein>
    <recommendedName>
        <fullName evidence="3 9">DNA repair protein RecN</fullName>
    </recommendedName>
    <alternativeName>
        <fullName evidence="8 9">Recombination protein N</fullName>
    </alternativeName>
</protein>
<evidence type="ECO:0000256" key="6">
    <source>
        <dbReference type="ARBA" id="ARBA00022840"/>
    </source>
</evidence>